<evidence type="ECO:0000256" key="6">
    <source>
        <dbReference type="ARBA" id="ARBA00023136"/>
    </source>
</evidence>
<keyword evidence="11" id="KW-1185">Reference proteome</keyword>
<evidence type="ECO:0000313" key="11">
    <source>
        <dbReference type="Proteomes" id="UP000586305"/>
    </source>
</evidence>
<feature type="domain" description="ABC transmembrane type-1" evidence="9">
    <location>
        <begin position="20"/>
        <end position="297"/>
    </location>
</feature>
<dbReference type="InterPro" id="IPR027417">
    <property type="entry name" value="P-loop_NTPase"/>
</dbReference>
<evidence type="ECO:0000256" key="3">
    <source>
        <dbReference type="ARBA" id="ARBA00022741"/>
    </source>
</evidence>
<dbReference type="SUPFAM" id="SSF90123">
    <property type="entry name" value="ABC transporter transmembrane region"/>
    <property type="match status" value="1"/>
</dbReference>
<dbReference type="PANTHER" id="PTHR43394">
    <property type="entry name" value="ATP-DEPENDENT PERMEASE MDL1, MITOCHONDRIAL"/>
    <property type="match status" value="1"/>
</dbReference>
<dbReference type="PROSITE" id="PS00211">
    <property type="entry name" value="ABC_TRANSPORTER_1"/>
    <property type="match status" value="1"/>
</dbReference>
<dbReference type="GO" id="GO:0005886">
    <property type="term" value="C:plasma membrane"/>
    <property type="evidence" value="ECO:0007669"/>
    <property type="project" value="UniProtKB-SubCell"/>
</dbReference>
<dbReference type="Pfam" id="PF00005">
    <property type="entry name" value="ABC_tran"/>
    <property type="match status" value="1"/>
</dbReference>
<dbReference type="InterPro" id="IPR011527">
    <property type="entry name" value="ABC1_TM_dom"/>
</dbReference>
<dbReference type="PROSITE" id="PS50929">
    <property type="entry name" value="ABC_TM1F"/>
    <property type="match status" value="1"/>
</dbReference>
<keyword evidence="4 10" id="KW-0067">ATP-binding</keyword>
<feature type="domain" description="ABC transporter" evidence="8">
    <location>
        <begin position="330"/>
        <end position="543"/>
    </location>
</feature>
<keyword evidence="5 7" id="KW-1133">Transmembrane helix</keyword>
<evidence type="ECO:0000256" key="5">
    <source>
        <dbReference type="ARBA" id="ARBA00022989"/>
    </source>
</evidence>
<comment type="subcellular location">
    <subcellularLocation>
        <location evidence="1">Cell membrane</location>
        <topology evidence="1">Multi-pass membrane protein</topology>
    </subcellularLocation>
</comment>
<keyword evidence="6 7" id="KW-0472">Membrane</keyword>
<protein>
    <submittedName>
        <fullName evidence="10">ABC transporter ATP-binding protein</fullName>
    </submittedName>
</protein>
<reference evidence="10 11" key="1">
    <citation type="submission" date="2020-04" db="EMBL/GenBank/DDBJ databases">
        <title>Pseudoalteromonas caenipelagi sp. nov., isolated from a tidal flat.</title>
        <authorList>
            <person name="Park S."/>
            <person name="Yoon J.-H."/>
        </authorList>
    </citation>
    <scope>NUCLEOTIDE SEQUENCE [LARGE SCALE GENOMIC DNA]</scope>
    <source>
        <strain evidence="10 11">JBTF-M23</strain>
    </source>
</reference>
<dbReference type="InterPro" id="IPR003439">
    <property type="entry name" value="ABC_transporter-like_ATP-bd"/>
</dbReference>
<dbReference type="InterPro" id="IPR036640">
    <property type="entry name" value="ABC1_TM_sf"/>
</dbReference>
<dbReference type="SMART" id="SM00382">
    <property type="entry name" value="AAA"/>
    <property type="match status" value="1"/>
</dbReference>
<dbReference type="Proteomes" id="UP000586305">
    <property type="component" value="Unassembled WGS sequence"/>
</dbReference>
<evidence type="ECO:0000256" key="7">
    <source>
        <dbReference type="SAM" id="Phobius"/>
    </source>
</evidence>
<dbReference type="GO" id="GO:0016887">
    <property type="term" value="F:ATP hydrolysis activity"/>
    <property type="evidence" value="ECO:0007669"/>
    <property type="project" value="InterPro"/>
</dbReference>
<feature type="transmembrane region" description="Helical" evidence="7">
    <location>
        <begin position="243"/>
        <end position="264"/>
    </location>
</feature>
<dbReference type="Pfam" id="PF00664">
    <property type="entry name" value="ABC_membrane"/>
    <property type="match status" value="1"/>
</dbReference>
<dbReference type="GO" id="GO:0005524">
    <property type="term" value="F:ATP binding"/>
    <property type="evidence" value="ECO:0007669"/>
    <property type="project" value="UniProtKB-KW"/>
</dbReference>
<evidence type="ECO:0000256" key="2">
    <source>
        <dbReference type="ARBA" id="ARBA00022692"/>
    </source>
</evidence>
<feature type="transmembrane region" description="Helical" evidence="7">
    <location>
        <begin position="20"/>
        <end position="44"/>
    </location>
</feature>
<feature type="transmembrane region" description="Helical" evidence="7">
    <location>
        <begin position="139"/>
        <end position="170"/>
    </location>
</feature>
<dbReference type="InterPro" id="IPR017871">
    <property type="entry name" value="ABC_transporter-like_CS"/>
</dbReference>
<dbReference type="Gene3D" id="3.40.50.300">
    <property type="entry name" value="P-loop containing nucleotide triphosphate hydrolases"/>
    <property type="match status" value="1"/>
</dbReference>
<keyword evidence="2 7" id="KW-0812">Transmembrane</keyword>
<feature type="transmembrane region" description="Helical" evidence="7">
    <location>
        <begin position="276"/>
        <end position="295"/>
    </location>
</feature>
<dbReference type="EMBL" id="JABBPG010000010">
    <property type="protein sequence ID" value="NOU52489.1"/>
    <property type="molecule type" value="Genomic_DNA"/>
</dbReference>
<evidence type="ECO:0000256" key="1">
    <source>
        <dbReference type="ARBA" id="ARBA00004651"/>
    </source>
</evidence>
<dbReference type="SUPFAM" id="SSF52540">
    <property type="entry name" value="P-loop containing nucleoside triphosphate hydrolases"/>
    <property type="match status" value="1"/>
</dbReference>
<feature type="transmembrane region" description="Helical" evidence="7">
    <location>
        <begin position="56"/>
        <end position="78"/>
    </location>
</feature>
<dbReference type="RefSeq" id="WP_171627550.1">
    <property type="nucleotide sequence ID" value="NZ_JABBPG010000010.1"/>
</dbReference>
<proteinExistence type="predicted"/>
<dbReference type="Gene3D" id="1.20.1560.10">
    <property type="entry name" value="ABC transporter type 1, transmembrane domain"/>
    <property type="match status" value="1"/>
</dbReference>
<sequence length="543" mass="60767">MYQAHKQRLSLLSPYQKDTFVALLIMVITAAAQLTLPEIANYYIDGHAPTTLLDPFHLWIMAFIMIFALLSALRFYLFESLGIKVITRFRTSLHKALLNKPSSYFDEINAAELTSRINADTHMLKDVLTTSAALFLRSALIVCGCIIMMLSISYLLSAVLLLLIPIFVYATKLLTNKIESLAEYEQDALAKTNKVAFDNLNCHTLIKLYNWFDSSQHRYEGANKTYMSYAYKTIYSISTFQGFFNLLIYSCLISMLILGSHQIAKGQLSIGELTSFVLYLGMAFTSLNTLSGFWAEWCQSIGATKYLFELESMQPRNASAQPRIISIEDIQFKDVSFAYPNKAQQTVLFELNCKIKKGQKNVIAGPSGSGKSTIAKLLLGYYSPTSGKILVGDNVLDEQGFINLRQQTAYVEQEPLFMSLSILDNLLPEAMGTPSEQQMQKVVQACKQANAHDFIMTLPDGYNTHMGDRGNLLSGGQKQRLAIARALLKEPEMVILDEFTSALDAANRQGIEDALNNLLKNKTVLVISHQQSHIEHADNLITL</sequence>
<evidence type="ECO:0000259" key="9">
    <source>
        <dbReference type="PROSITE" id="PS50929"/>
    </source>
</evidence>
<accession>A0A849VFI4</accession>
<evidence type="ECO:0000313" key="10">
    <source>
        <dbReference type="EMBL" id="NOU52489.1"/>
    </source>
</evidence>
<dbReference type="GO" id="GO:0015421">
    <property type="term" value="F:ABC-type oligopeptide transporter activity"/>
    <property type="evidence" value="ECO:0007669"/>
    <property type="project" value="TreeGrafter"/>
</dbReference>
<dbReference type="InterPro" id="IPR003593">
    <property type="entry name" value="AAA+_ATPase"/>
</dbReference>
<dbReference type="PANTHER" id="PTHR43394:SF1">
    <property type="entry name" value="ATP-BINDING CASSETTE SUB-FAMILY B MEMBER 10, MITOCHONDRIAL"/>
    <property type="match status" value="1"/>
</dbReference>
<keyword evidence="3" id="KW-0547">Nucleotide-binding</keyword>
<evidence type="ECO:0000259" key="8">
    <source>
        <dbReference type="PROSITE" id="PS50893"/>
    </source>
</evidence>
<dbReference type="InterPro" id="IPR039421">
    <property type="entry name" value="Type_1_exporter"/>
</dbReference>
<name>A0A849VFI4_9GAMM</name>
<comment type="caution">
    <text evidence="10">The sequence shown here is derived from an EMBL/GenBank/DDBJ whole genome shotgun (WGS) entry which is preliminary data.</text>
</comment>
<evidence type="ECO:0000256" key="4">
    <source>
        <dbReference type="ARBA" id="ARBA00022840"/>
    </source>
</evidence>
<dbReference type="PROSITE" id="PS50893">
    <property type="entry name" value="ABC_TRANSPORTER_2"/>
    <property type="match status" value="1"/>
</dbReference>
<gene>
    <name evidence="10" type="ORF">HG263_18410</name>
</gene>
<organism evidence="10 11">
    <name type="scientific">Pseudoalteromonas caenipelagi</name>
    <dbReference type="NCBI Taxonomy" id="2726988"/>
    <lineage>
        <taxon>Bacteria</taxon>
        <taxon>Pseudomonadati</taxon>
        <taxon>Pseudomonadota</taxon>
        <taxon>Gammaproteobacteria</taxon>
        <taxon>Alteromonadales</taxon>
        <taxon>Pseudoalteromonadaceae</taxon>
        <taxon>Pseudoalteromonas</taxon>
    </lineage>
</organism>
<dbReference type="AlphaFoldDB" id="A0A849VFI4"/>